<evidence type="ECO:0000313" key="14">
    <source>
        <dbReference type="Proteomes" id="UP001485459"/>
    </source>
</evidence>
<dbReference type="SMART" id="SM00046">
    <property type="entry name" value="DAGKc"/>
    <property type="match status" value="1"/>
</dbReference>
<dbReference type="EMBL" id="CP149822">
    <property type="protein sequence ID" value="WZN39247.1"/>
    <property type="molecule type" value="Genomic_DNA"/>
</dbReference>
<evidence type="ECO:0000256" key="2">
    <source>
        <dbReference type="ARBA" id="ARBA00022516"/>
    </source>
</evidence>
<comment type="cofactor">
    <cofactor evidence="1">
        <name>Mg(2+)</name>
        <dbReference type="ChEBI" id="CHEBI:18420"/>
    </cofactor>
</comment>
<evidence type="ECO:0000256" key="10">
    <source>
        <dbReference type="ARBA" id="ARBA00023209"/>
    </source>
</evidence>
<dbReference type="InterPro" id="IPR005218">
    <property type="entry name" value="Diacylglycerol/lipid_kinase"/>
</dbReference>
<dbReference type="InterPro" id="IPR045540">
    <property type="entry name" value="YegS/DAGK_C"/>
</dbReference>
<keyword evidence="4" id="KW-0479">Metal-binding</keyword>
<dbReference type="InterPro" id="IPR017438">
    <property type="entry name" value="ATP-NAD_kinase_N"/>
</dbReference>
<accession>A0ABZ2YJ15</accession>
<dbReference type="InterPro" id="IPR001206">
    <property type="entry name" value="Diacylglycerol_kinase_cat_dom"/>
</dbReference>
<dbReference type="InterPro" id="IPR016064">
    <property type="entry name" value="NAD/diacylglycerol_kinase_sf"/>
</dbReference>
<evidence type="ECO:0000256" key="1">
    <source>
        <dbReference type="ARBA" id="ARBA00001946"/>
    </source>
</evidence>
<dbReference type="Pfam" id="PF19279">
    <property type="entry name" value="YegS_C"/>
    <property type="match status" value="1"/>
</dbReference>
<keyword evidence="14" id="KW-1185">Reference proteome</keyword>
<organism evidence="13 14">
    <name type="scientific">Chitinophaga pollutisoli</name>
    <dbReference type="NCBI Taxonomy" id="3133966"/>
    <lineage>
        <taxon>Bacteria</taxon>
        <taxon>Pseudomonadati</taxon>
        <taxon>Bacteroidota</taxon>
        <taxon>Chitinophagia</taxon>
        <taxon>Chitinophagales</taxon>
        <taxon>Chitinophagaceae</taxon>
        <taxon>Chitinophaga</taxon>
    </lineage>
</organism>
<keyword evidence="2" id="KW-0444">Lipid biosynthesis</keyword>
<keyword evidence="3" id="KW-0808">Transferase</keyword>
<evidence type="ECO:0000256" key="3">
    <source>
        <dbReference type="ARBA" id="ARBA00022679"/>
    </source>
</evidence>
<reference evidence="14" key="1">
    <citation type="submission" date="2024-03" db="EMBL/GenBank/DDBJ databases">
        <title>Chitinophaga horti sp. nov., isolated from garden soil.</title>
        <authorList>
            <person name="Lee D.S."/>
            <person name="Han D.M."/>
            <person name="Baek J.H."/>
            <person name="Choi D.G."/>
            <person name="Jeon J.H."/>
            <person name="Jeon C.O."/>
        </authorList>
    </citation>
    <scope>NUCLEOTIDE SEQUENCE [LARGE SCALE GENOMIC DNA]</scope>
    <source>
        <strain evidence="14">GPA1</strain>
    </source>
</reference>
<keyword evidence="11" id="KW-1208">Phospholipid metabolism</keyword>
<keyword evidence="8" id="KW-0460">Magnesium</keyword>
<protein>
    <submittedName>
        <fullName evidence="13">Diacylglycerol kinase family protein</fullName>
    </submittedName>
</protein>
<keyword evidence="9" id="KW-0443">Lipid metabolism</keyword>
<dbReference type="PROSITE" id="PS50146">
    <property type="entry name" value="DAGK"/>
    <property type="match status" value="1"/>
</dbReference>
<dbReference type="Pfam" id="PF00781">
    <property type="entry name" value="DAGK_cat"/>
    <property type="match status" value="1"/>
</dbReference>
<feature type="domain" description="DAGKc" evidence="12">
    <location>
        <begin position="1"/>
        <end position="128"/>
    </location>
</feature>
<dbReference type="InterPro" id="IPR050187">
    <property type="entry name" value="Lipid_Phosphate_FormReg"/>
</dbReference>
<evidence type="ECO:0000256" key="5">
    <source>
        <dbReference type="ARBA" id="ARBA00022741"/>
    </source>
</evidence>
<dbReference type="PANTHER" id="PTHR12358">
    <property type="entry name" value="SPHINGOSINE KINASE"/>
    <property type="match status" value="1"/>
</dbReference>
<dbReference type="NCBIfam" id="TIGR00147">
    <property type="entry name" value="YegS/Rv2252/BmrU family lipid kinase"/>
    <property type="match status" value="1"/>
</dbReference>
<dbReference type="PANTHER" id="PTHR12358:SF106">
    <property type="entry name" value="LIPID KINASE YEGS"/>
    <property type="match status" value="1"/>
</dbReference>
<evidence type="ECO:0000259" key="12">
    <source>
        <dbReference type="PROSITE" id="PS50146"/>
    </source>
</evidence>
<proteinExistence type="predicted"/>
<evidence type="ECO:0000256" key="8">
    <source>
        <dbReference type="ARBA" id="ARBA00022842"/>
    </source>
</evidence>
<evidence type="ECO:0000256" key="7">
    <source>
        <dbReference type="ARBA" id="ARBA00022840"/>
    </source>
</evidence>
<evidence type="ECO:0000256" key="6">
    <source>
        <dbReference type="ARBA" id="ARBA00022777"/>
    </source>
</evidence>
<evidence type="ECO:0000256" key="11">
    <source>
        <dbReference type="ARBA" id="ARBA00023264"/>
    </source>
</evidence>
<evidence type="ECO:0000256" key="4">
    <source>
        <dbReference type="ARBA" id="ARBA00022723"/>
    </source>
</evidence>
<dbReference type="Gene3D" id="2.60.200.40">
    <property type="match status" value="1"/>
</dbReference>
<keyword evidence="10" id="KW-0594">Phospholipid biosynthesis</keyword>
<dbReference type="Gene3D" id="3.40.50.10330">
    <property type="entry name" value="Probable inorganic polyphosphate/atp-NAD kinase, domain 1"/>
    <property type="match status" value="1"/>
</dbReference>
<name>A0ABZ2YJ15_9BACT</name>
<dbReference type="Proteomes" id="UP001485459">
    <property type="component" value="Chromosome"/>
</dbReference>
<gene>
    <name evidence="13" type="ORF">WJU16_14675</name>
</gene>
<keyword evidence="7" id="KW-0067">ATP-binding</keyword>
<dbReference type="SUPFAM" id="SSF111331">
    <property type="entry name" value="NAD kinase/diacylglycerol kinase-like"/>
    <property type="match status" value="1"/>
</dbReference>
<keyword evidence="5" id="KW-0547">Nucleotide-binding</keyword>
<evidence type="ECO:0000256" key="9">
    <source>
        <dbReference type="ARBA" id="ARBA00023098"/>
    </source>
</evidence>
<sequence>MRKILIIINRKAGTDREKSLGAAIARQLPADHFQVETAYLQYLGHGADLAREAVQRGVDTVVAVGGDGSINEIAQGLLGAQTALAIVPLGSGNGLARALHIPLDVEKALAIVAAGVKKPMDAGYANEHLFLSNAGVGFDAVIADRFRHSKKRGLVNYARLVIGGFARYKPAVYKIRTDGKEAEAPAFLMTVANGNQFGYDFKLAPQASLFDGALDVCLVRPLRFWDLLPLSISSLRGNIGESRYMQHFTGKEITVASPDLSCLQVDGDAVPLTQGKTVTFNVVPGALRMVVPEGR</sequence>
<dbReference type="RefSeq" id="WP_341834239.1">
    <property type="nucleotide sequence ID" value="NZ_CP149822.1"/>
</dbReference>
<keyword evidence="6 13" id="KW-0418">Kinase</keyword>
<dbReference type="GO" id="GO:0016301">
    <property type="term" value="F:kinase activity"/>
    <property type="evidence" value="ECO:0007669"/>
    <property type="project" value="UniProtKB-KW"/>
</dbReference>
<evidence type="ECO:0000313" key="13">
    <source>
        <dbReference type="EMBL" id="WZN39247.1"/>
    </source>
</evidence>